<dbReference type="RefSeq" id="WP_154740639.1">
    <property type="nucleotide sequence ID" value="NZ_WMBQ01000002.1"/>
</dbReference>
<evidence type="ECO:0000313" key="2">
    <source>
        <dbReference type="EMBL" id="MTD96189.1"/>
    </source>
</evidence>
<keyword evidence="1" id="KW-0732">Signal</keyword>
<organism evidence="2 3">
    <name type="scientific">Hyphomicrobium album</name>
    <dbReference type="NCBI Taxonomy" id="2665159"/>
    <lineage>
        <taxon>Bacteria</taxon>
        <taxon>Pseudomonadati</taxon>
        <taxon>Pseudomonadota</taxon>
        <taxon>Alphaproteobacteria</taxon>
        <taxon>Hyphomicrobiales</taxon>
        <taxon>Hyphomicrobiaceae</taxon>
        <taxon>Hyphomicrobium</taxon>
    </lineage>
</organism>
<dbReference type="Gene3D" id="2.60.120.1140">
    <property type="entry name" value="Protein of unknown function DUF192"/>
    <property type="match status" value="1"/>
</dbReference>
<dbReference type="InterPro" id="IPR038695">
    <property type="entry name" value="Saro_0823-like_sf"/>
</dbReference>
<evidence type="ECO:0000313" key="3">
    <source>
        <dbReference type="Proteomes" id="UP000440694"/>
    </source>
</evidence>
<dbReference type="PANTHER" id="PTHR37953:SF1">
    <property type="entry name" value="UPF0127 PROTEIN MJ1496"/>
    <property type="match status" value="1"/>
</dbReference>
<reference evidence="2 3" key="1">
    <citation type="submission" date="2019-11" db="EMBL/GenBank/DDBJ databases">
        <title>Identification of a novel strain.</title>
        <authorList>
            <person name="Xu Q."/>
            <person name="Wang G."/>
        </authorList>
    </citation>
    <scope>NUCLEOTIDE SEQUENCE [LARGE SCALE GENOMIC DNA]</scope>
    <source>
        <strain evidence="3">xq</strain>
    </source>
</reference>
<feature type="chain" id="PRO_5026120485" evidence="1">
    <location>
        <begin position="32"/>
        <end position="166"/>
    </location>
</feature>
<dbReference type="EMBL" id="WMBQ01000002">
    <property type="protein sequence ID" value="MTD96189.1"/>
    <property type="molecule type" value="Genomic_DNA"/>
</dbReference>
<name>A0A6I3KNW9_9HYPH</name>
<accession>A0A6I3KNW9</accession>
<dbReference type="PANTHER" id="PTHR37953">
    <property type="entry name" value="UPF0127 PROTEIN MJ1496"/>
    <property type="match status" value="1"/>
</dbReference>
<dbReference type="AlphaFoldDB" id="A0A6I3KNW9"/>
<comment type="caution">
    <text evidence="2">The sequence shown here is derived from an EMBL/GenBank/DDBJ whole genome shotgun (WGS) entry which is preliminary data.</text>
</comment>
<sequence length="166" mass="18041">MAHSRIQSRAAQWAALFAAAVMLSLAPPAGAKMRSETLWLVPASGPEAAIDIEIAEDPKEKAMGLMFRTDLADNQGMLFPYGDASELSMWMHNTYIPLDMLFIRPDGVIHRIETRAEPMSDRVINSDGPVSAVLELPGGTSERLGIKAGDRVRHPLFKASEPASAK</sequence>
<gene>
    <name evidence="2" type="ORF">GIW81_17755</name>
</gene>
<dbReference type="Pfam" id="PF02643">
    <property type="entry name" value="DUF192"/>
    <property type="match status" value="1"/>
</dbReference>
<protein>
    <submittedName>
        <fullName evidence="2">DUF192 domain-containing protein</fullName>
    </submittedName>
</protein>
<evidence type="ECO:0000256" key="1">
    <source>
        <dbReference type="SAM" id="SignalP"/>
    </source>
</evidence>
<keyword evidence="3" id="KW-1185">Reference proteome</keyword>
<proteinExistence type="predicted"/>
<feature type="signal peptide" evidence="1">
    <location>
        <begin position="1"/>
        <end position="31"/>
    </location>
</feature>
<dbReference type="InterPro" id="IPR003795">
    <property type="entry name" value="DUF192"/>
</dbReference>
<dbReference type="Proteomes" id="UP000440694">
    <property type="component" value="Unassembled WGS sequence"/>
</dbReference>